<organism evidence="1">
    <name type="scientific">Musa acuminata subsp. malaccensis</name>
    <name type="common">Wild banana</name>
    <name type="synonym">Musa malaccensis</name>
    <dbReference type="NCBI Taxonomy" id="214687"/>
    <lineage>
        <taxon>Eukaryota</taxon>
        <taxon>Viridiplantae</taxon>
        <taxon>Streptophyta</taxon>
        <taxon>Embryophyta</taxon>
        <taxon>Tracheophyta</taxon>
        <taxon>Spermatophyta</taxon>
        <taxon>Magnoliopsida</taxon>
        <taxon>Liliopsida</taxon>
        <taxon>Zingiberales</taxon>
        <taxon>Musaceae</taxon>
        <taxon>Musa</taxon>
    </lineage>
</organism>
<evidence type="ECO:0000313" key="1">
    <source>
        <dbReference type="EMBL" id="CAG1846560.1"/>
    </source>
</evidence>
<dbReference type="EMBL" id="HG996471">
    <property type="protein sequence ID" value="CAG1846560.1"/>
    <property type="molecule type" value="Genomic_DNA"/>
</dbReference>
<accession>A0A8D7AC26</accession>
<proteinExistence type="predicted"/>
<dbReference type="AlphaFoldDB" id="A0A8D7AC26"/>
<sequence>EEARELQQVLPGLQAVRRHDLAPIRLRRHEHHHQGLPRRRDEPLRAGRLSTCLRHLVHSLLRPHPREGRVAEDDLRHHHAEICARANSFMQIAGHRPEFLLRRVEVHVASHDLRAGRPMQDGEG</sequence>
<name>A0A8D7AC26_MUSAM</name>
<reference evidence="1" key="1">
    <citation type="submission" date="2021-03" db="EMBL/GenBank/DDBJ databases">
        <authorList>
            <consortium name="Genoscope - CEA"/>
            <person name="William W."/>
        </authorList>
    </citation>
    <scope>NUCLEOTIDE SEQUENCE</scope>
    <source>
        <strain evidence="1">Doubled-haploid Pahang</strain>
    </source>
</reference>
<feature type="non-terminal residue" evidence="1">
    <location>
        <position position="1"/>
    </location>
</feature>
<gene>
    <name evidence="1" type="ORF">GSMUA_163560.1</name>
</gene>
<protein>
    <submittedName>
        <fullName evidence="1">(wild Malaysian banana) hypothetical protein</fullName>
    </submittedName>
</protein>